<protein>
    <submittedName>
        <fullName evidence="3">Phosphatase PAP2 family protein</fullName>
    </submittedName>
</protein>
<dbReference type="InterPro" id="IPR036938">
    <property type="entry name" value="PAP2/HPO_sf"/>
</dbReference>
<keyword evidence="1" id="KW-0812">Transmembrane</keyword>
<evidence type="ECO:0000259" key="2">
    <source>
        <dbReference type="SMART" id="SM00014"/>
    </source>
</evidence>
<dbReference type="SUPFAM" id="SSF48317">
    <property type="entry name" value="Acid phosphatase/Vanadium-dependent haloperoxidase"/>
    <property type="match status" value="1"/>
</dbReference>
<sequence length="247" mass="26094">MDPRPPQPGAAAPVRRFRPGPGPGELRALLGVLAAALALLAFFALAEAVLEGETRAFDRAVLLALRARADPSDPAGPRWLEEAARDVTALGSTAILGFATLAVAGYLALARRRAAARLVLVAVAGGALLSSLLKLGFERPRPDLVPHAAAVYTASFPSGHAMLSAVTWLTLGALLMRIEPRRRVKAYVLAMAVLTTLLVGASRIYLGVHWPTDVLAGWSLGAAWALLCWLVALRLQRRGRVEPDGPA</sequence>
<reference evidence="3 4" key="1">
    <citation type="submission" date="2021-08" db="EMBL/GenBank/DDBJ databases">
        <title>Caldovatus sediminis gen. nov., sp. nov., a moderately thermophilic bacterium isolated from a hot spring.</title>
        <authorList>
            <person name="Hu C.-J."/>
            <person name="Li W.-J."/>
            <person name="Xian W.-D."/>
        </authorList>
    </citation>
    <scope>NUCLEOTIDE SEQUENCE [LARGE SCALE GENOMIC DNA]</scope>
    <source>
        <strain evidence="3 4">SYSU G05006</strain>
    </source>
</reference>
<feature type="transmembrane region" description="Helical" evidence="1">
    <location>
        <begin position="26"/>
        <end position="46"/>
    </location>
</feature>
<dbReference type="PANTHER" id="PTHR14969:SF13">
    <property type="entry name" value="AT30094P"/>
    <property type="match status" value="1"/>
</dbReference>
<dbReference type="Pfam" id="PF01569">
    <property type="entry name" value="PAP2"/>
    <property type="match status" value="1"/>
</dbReference>
<accession>A0ABS7EXG3</accession>
<dbReference type="EMBL" id="JAHZUY010000002">
    <property type="protein sequence ID" value="MBW8268055.1"/>
    <property type="molecule type" value="Genomic_DNA"/>
</dbReference>
<feature type="transmembrane region" description="Helical" evidence="1">
    <location>
        <begin position="116"/>
        <end position="137"/>
    </location>
</feature>
<feature type="transmembrane region" description="Helical" evidence="1">
    <location>
        <begin position="214"/>
        <end position="233"/>
    </location>
</feature>
<comment type="caution">
    <text evidence="3">The sequence shown here is derived from an EMBL/GenBank/DDBJ whole genome shotgun (WGS) entry which is preliminary data.</text>
</comment>
<evidence type="ECO:0000313" key="4">
    <source>
        <dbReference type="Proteomes" id="UP001519924"/>
    </source>
</evidence>
<keyword evidence="1" id="KW-1133">Transmembrane helix</keyword>
<dbReference type="SMART" id="SM00014">
    <property type="entry name" value="acidPPc"/>
    <property type="match status" value="1"/>
</dbReference>
<dbReference type="PANTHER" id="PTHR14969">
    <property type="entry name" value="SPHINGOSINE-1-PHOSPHATE PHOSPHOHYDROLASE"/>
    <property type="match status" value="1"/>
</dbReference>
<feature type="transmembrane region" description="Helical" evidence="1">
    <location>
        <begin position="187"/>
        <end position="208"/>
    </location>
</feature>
<dbReference type="Proteomes" id="UP001519924">
    <property type="component" value="Unassembled WGS sequence"/>
</dbReference>
<evidence type="ECO:0000256" key="1">
    <source>
        <dbReference type="SAM" id="Phobius"/>
    </source>
</evidence>
<evidence type="ECO:0000313" key="3">
    <source>
        <dbReference type="EMBL" id="MBW8268055.1"/>
    </source>
</evidence>
<dbReference type="Gene3D" id="1.20.144.10">
    <property type="entry name" value="Phosphatidic acid phosphatase type 2/haloperoxidase"/>
    <property type="match status" value="2"/>
</dbReference>
<keyword evidence="1" id="KW-0472">Membrane</keyword>
<name>A0ABS7EXG3_9PROT</name>
<proteinExistence type="predicted"/>
<feature type="transmembrane region" description="Helical" evidence="1">
    <location>
        <begin position="87"/>
        <end position="109"/>
    </location>
</feature>
<dbReference type="CDD" id="cd03392">
    <property type="entry name" value="PAP2_like_2"/>
    <property type="match status" value="1"/>
</dbReference>
<feature type="domain" description="Phosphatidic acid phosphatase type 2/haloperoxidase" evidence="2">
    <location>
        <begin position="115"/>
        <end position="229"/>
    </location>
</feature>
<feature type="transmembrane region" description="Helical" evidence="1">
    <location>
        <begin position="149"/>
        <end position="175"/>
    </location>
</feature>
<gene>
    <name evidence="3" type="ORF">K1J50_00985</name>
</gene>
<dbReference type="InterPro" id="IPR000326">
    <property type="entry name" value="PAP2/HPO"/>
</dbReference>
<dbReference type="RefSeq" id="WP_220115564.1">
    <property type="nucleotide sequence ID" value="NZ_JAHZUY010000002.1"/>
</dbReference>
<keyword evidence="4" id="KW-1185">Reference proteome</keyword>
<organism evidence="3 4">
    <name type="scientific">Caldovatus aquaticus</name>
    <dbReference type="NCBI Taxonomy" id="2865671"/>
    <lineage>
        <taxon>Bacteria</taxon>
        <taxon>Pseudomonadati</taxon>
        <taxon>Pseudomonadota</taxon>
        <taxon>Alphaproteobacteria</taxon>
        <taxon>Acetobacterales</taxon>
        <taxon>Roseomonadaceae</taxon>
        <taxon>Caldovatus</taxon>
    </lineage>
</organism>